<keyword evidence="2" id="KW-1185">Reference proteome</keyword>
<reference evidence="1 2" key="1">
    <citation type="submission" date="2020-09" db="EMBL/GenBank/DDBJ databases">
        <title>Brevundimonas sp. LVF1 isolated from an oligotrophic pond in Goettingen, Germany.</title>
        <authorList>
            <person name="Friedrich I."/>
            <person name="Klassen A."/>
            <person name="Neubauer H."/>
            <person name="Schneider D."/>
            <person name="Hertel R."/>
            <person name="Daniel R."/>
        </authorList>
    </citation>
    <scope>NUCLEOTIDE SEQUENCE [LARGE SCALE GENOMIC DNA]</scope>
    <source>
        <strain evidence="1 2">LVF1</strain>
    </source>
</reference>
<organism evidence="1 2">
    <name type="scientific">Brevundimonas pondensis</name>
    <dbReference type="NCBI Taxonomy" id="2774189"/>
    <lineage>
        <taxon>Bacteria</taxon>
        <taxon>Pseudomonadati</taxon>
        <taxon>Pseudomonadota</taxon>
        <taxon>Alphaproteobacteria</taxon>
        <taxon>Caulobacterales</taxon>
        <taxon>Caulobacteraceae</taxon>
        <taxon>Brevundimonas</taxon>
    </lineage>
</organism>
<evidence type="ECO:0000313" key="1">
    <source>
        <dbReference type="EMBL" id="QTC86471.1"/>
    </source>
</evidence>
<name>A0ABX7SFZ3_9CAUL</name>
<gene>
    <name evidence="1" type="ORF">IFE19_09860</name>
</gene>
<dbReference type="RefSeq" id="WP_207821867.1">
    <property type="nucleotide sequence ID" value="NZ_CP062006.1"/>
</dbReference>
<sequence>MNQIHVIERAFQIADENRACLKISDLQEALAREGYTLNDFAHLDGWTIREQLRARMRARAEARPELRTAPA</sequence>
<protein>
    <submittedName>
        <fullName evidence="1">Uncharacterized protein</fullName>
    </submittedName>
</protein>
<dbReference type="EMBL" id="CP062006">
    <property type="protein sequence ID" value="QTC86471.1"/>
    <property type="molecule type" value="Genomic_DNA"/>
</dbReference>
<accession>A0ABX7SFZ3</accession>
<evidence type="ECO:0000313" key="2">
    <source>
        <dbReference type="Proteomes" id="UP000663942"/>
    </source>
</evidence>
<dbReference type="Proteomes" id="UP000663942">
    <property type="component" value="Chromosome"/>
</dbReference>
<proteinExistence type="predicted"/>